<dbReference type="Proteomes" id="UP000216998">
    <property type="component" value="Unassembled WGS sequence"/>
</dbReference>
<organism evidence="1 2">
    <name type="scientific">Niveispirillum lacus</name>
    <dbReference type="NCBI Taxonomy" id="1981099"/>
    <lineage>
        <taxon>Bacteria</taxon>
        <taxon>Pseudomonadati</taxon>
        <taxon>Pseudomonadota</taxon>
        <taxon>Alphaproteobacteria</taxon>
        <taxon>Rhodospirillales</taxon>
        <taxon>Azospirillaceae</taxon>
        <taxon>Niveispirillum</taxon>
    </lineage>
</organism>
<sequence>MTANTRADALIDAMRRLTDLFQLENDAIRKRNVPALNAIADKKPLLVRTYEDCVRSVKADTETLQLMDGDAKTRLKQASDDFITATLEHARLVRAATQVTQSTINTLVNAINKARADDGMYTRRGGMVMPAAYTRKAAPSMAYNKSF</sequence>
<dbReference type="EMBL" id="NOXU01000032">
    <property type="protein sequence ID" value="OYQ31369.1"/>
    <property type="molecule type" value="Genomic_DNA"/>
</dbReference>
<evidence type="ECO:0000313" key="2">
    <source>
        <dbReference type="Proteomes" id="UP000216998"/>
    </source>
</evidence>
<accession>A0A255YQ78</accession>
<evidence type="ECO:0000313" key="1">
    <source>
        <dbReference type="EMBL" id="OYQ31369.1"/>
    </source>
</evidence>
<comment type="caution">
    <text evidence="1">The sequence shown here is derived from an EMBL/GenBank/DDBJ whole genome shotgun (WGS) entry which is preliminary data.</text>
</comment>
<keyword evidence="2" id="KW-1185">Reference proteome</keyword>
<name>A0A255YQ78_9PROT</name>
<dbReference type="AlphaFoldDB" id="A0A255YQ78"/>
<reference evidence="1 2" key="1">
    <citation type="submission" date="2017-07" db="EMBL/GenBank/DDBJ databases">
        <title>Niveispirillum cyanobacteriorum sp. nov., isolated from cyanobacterial aggregates in a eutrophic lake.</title>
        <authorList>
            <person name="Cai H."/>
        </authorList>
    </citation>
    <scope>NUCLEOTIDE SEQUENCE [LARGE SCALE GENOMIC DNA]</scope>
    <source>
        <strain evidence="2">TH1-14</strain>
    </source>
</reference>
<gene>
    <name evidence="1" type="ORF">CHU95_19600</name>
</gene>
<dbReference type="RefSeq" id="WP_094458044.1">
    <property type="nucleotide sequence ID" value="NZ_NOXU01000032.1"/>
</dbReference>
<proteinExistence type="predicted"/>
<evidence type="ECO:0008006" key="3">
    <source>
        <dbReference type="Google" id="ProtNLM"/>
    </source>
</evidence>
<dbReference type="OrthoDB" id="7349802at2"/>
<protein>
    <recommendedName>
        <fullName evidence="3">Flagellar basal-body protein FlbY</fullName>
    </recommendedName>
</protein>